<evidence type="ECO:0000256" key="10">
    <source>
        <dbReference type="ARBA" id="ARBA00023136"/>
    </source>
</evidence>
<keyword evidence="18" id="KW-1185">Reference proteome</keyword>
<feature type="compositionally biased region" description="Low complexity" evidence="13">
    <location>
        <begin position="21"/>
        <end position="37"/>
    </location>
</feature>
<feature type="transmembrane region" description="Helical" evidence="14">
    <location>
        <begin position="341"/>
        <end position="364"/>
    </location>
</feature>
<evidence type="ECO:0000313" key="18">
    <source>
        <dbReference type="Proteomes" id="UP000182498"/>
    </source>
</evidence>
<comment type="catalytic activity">
    <reaction evidence="12">
        <text>Adds an alpha-D-arabinofuranosyl group from trans,octacis-decaprenylphospho-beta-D-arabinofuranose at the 5-O-position of the eighth, tenth and twelfth galactofuranose unit of the galactofuranan chain of [beta-D-galactofuranosyl-(1-&gt;5)-beta-D-galactofuranosyl-(1-&gt;6)]14-beta-D-galactofuranosyl-(1-&gt;5)-beta-D-galactofuranosyl-(1-&gt;4)-alpha-L-rhamnopyranosyl-(1-&gt;3)-N-acetyl-alpha-D-glucosaminyl-diphospho-trans,octacis-decaprenol.</text>
        <dbReference type="EC" id="2.4.2.46"/>
    </reaction>
</comment>
<dbReference type="GO" id="GO:0044038">
    <property type="term" value="P:cell wall macromolecule biosynthetic process"/>
    <property type="evidence" value="ECO:0007669"/>
    <property type="project" value="InterPro"/>
</dbReference>
<feature type="transmembrane region" description="Helical" evidence="14">
    <location>
        <begin position="420"/>
        <end position="440"/>
    </location>
</feature>
<dbReference type="Proteomes" id="UP000182498">
    <property type="component" value="Unassembled WGS sequence"/>
</dbReference>
<dbReference type="GO" id="GO:0016757">
    <property type="term" value="F:glycosyltransferase activity"/>
    <property type="evidence" value="ECO:0007669"/>
    <property type="project" value="UniProtKB-KW"/>
</dbReference>
<evidence type="ECO:0000256" key="8">
    <source>
        <dbReference type="ARBA" id="ARBA00022692"/>
    </source>
</evidence>
<comment type="pathway">
    <text evidence="2">Cell wall biogenesis; cell wall polysaccharide biosynthesis.</text>
</comment>
<evidence type="ECO:0000256" key="7">
    <source>
        <dbReference type="ARBA" id="ARBA00022679"/>
    </source>
</evidence>
<evidence type="ECO:0000256" key="12">
    <source>
        <dbReference type="ARBA" id="ARBA00034030"/>
    </source>
</evidence>
<dbReference type="UniPathway" id="UPA00963"/>
<evidence type="ECO:0000256" key="14">
    <source>
        <dbReference type="SAM" id="Phobius"/>
    </source>
</evidence>
<feature type="region of interest" description="Disordered" evidence="13">
    <location>
        <begin position="1"/>
        <end position="37"/>
    </location>
</feature>
<dbReference type="RefSeq" id="WP_014011350.1">
    <property type="nucleotide sequence ID" value="NZ_FAUH01000029.1"/>
</dbReference>
<evidence type="ECO:0000256" key="6">
    <source>
        <dbReference type="ARBA" id="ARBA00022475"/>
    </source>
</evidence>
<evidence type="ECO:0000256" key="13">
    <source>
        <dbReference type="SAM" id="MobiDB-lite"/>
    </source>
</evidence>
<feature type="transmembrane region" description="Helical" evidence="14">
    <location>
        <begin position="44"/>
        <end position="66"/>
    </location>
</feature>
<feature type="transmembrane region" description="Helical" evidence="14">
    <location>
        <begin position="490"/>
        <end position="513"/>
    </location>
</feature>
<evidence type="ECO:0000256" key="3">
    <source>
        <dbReference type="ARBA" id="ARBA00009655"/>
    </source>
</evidence>
<keyword evidence="9 14" id="KW-1133">Transmembrane helix</keyword>
<gene>
    <name evidence="17" type="ORF">CVAR292_02882</name>
</gene>
<sequence>MTDSAPTSASNPPGSDTDTVPDSATESTPATTPAGAPRPGALNFVGQVIGAGVLAALMTLAAWIVLARTHLPAFSNSNVTKALASAGAILVLAVLGLVIYRMLHPRKQGTKGTKGTKGTETPRWKSILSTLVCWLAPAALVIALIGIPLAATRLYLGGISVDQAFRTQFLTRMTEDPGFGDMAYPDMPSFYPRLWFLTGGMFAKLAGLSGWAAFQPWALITLAVAASVLVPVWHRITGSLPLAAIIASATTVTLLYVAPEEPYGAVVALGMPAAAAIAGRAMRGSRAAIAGLIIYLGLSANLYTLYTGISAASVTLVALVIAWQAWRGRRTDAGTSPWPPLLRLVTVGVGSGIIALIGWGPYFYALLTSSHGSTGRAQHYLPEIGTELPTPFFEFSVVGALSLVCIVWMVLNFRDRTVQCLLSGLVVAYAWVVLSMIMPLRGTTLLGFRMELPISLFLVTGGVLALEQLRRSGVAKAYPALVTPQRAPQVTAVLGILLVFATAVYAVSVPLHLRDEIDLAYTDTDGDAERGDTLPADSTVYFGEVDAAIRELRGDNPADTVVLTDEQSFVAYKSYPVFQAISSHYANPLGEYEERNAEIERWTQIDDPAELREAMDAADRDRGWRSPDALLLRGQLEDDGSGEIDSFSYRISEDIYPNDPNVRFRPVSFHASAFSEGWTLRQIGPFVLAVRE</sequence>
<dbReference type="GO" id="GO:0005886">
    <property type="term" value="C:plasma membrane"/>
    <property type="evidence" value="ECO:0007669"/>
    <property type="project" value="UniProtKB-SubCell"/>
</dbReference>
<dbReference type="InterPro" id="IPR020959">
    <property type="entry name" value="ArabinofuranosylTrfase_AftA_C"/>
</dbReference>
<dbReference type="InterPro" id="IPR020963">
    <property type="entry name" value="ArabinofuranosylTrfase_AftA_N"/>
</dbReference>
<keyword evidence="10 14" id="KW-0472">Membrane</keyword>
<evidence type="ECO:0000259" key="15">
    <source>
        <dbReference type="Pfam" id="PF12249"/>
    </source>
</evidence>
<protein>
    <recommendedName>
        <fullName evidence="5">Galactan 5-O-arabinofuranosyltransferase</fullName>
        <ecNumber evidence="4">2.4.2.46</ecNumber>
    </recommendedName>
    <alternativeName>
        <fullName evidence="11">Arabinofuranosyltransferase AftA</fullName>
    </alternativeName>
</protein>
<accession>A0A120N503</accession>
<comment type="subcellular location">
    <subcellularLocation>
        <location evidence="1">Cell membrane</location>
        <topology evidence="1">Multi-pass membrane protein</topology>
    </subcellularLocation>
</comment>
<reference evidence="18" key="1">
    <citation type="submission" date="2015-11" db="EMBL/GenBank/DDBJ databases">
        <authorList>
            <person name="Dugat-Bony E."/>
        </authorList>
    </citation>
    <scope>NUCLEOTIDE SEQUENCE [LARGE SCALE GENOMIC DNA]</scope>
    <source>
        <strain evidence="18">Mu292</strain>
    </source>
</reference>
<keyword evidence="7 17" id="KW-0808">Transferase</keyword>
<feature type="transmembrane region" description="Helical" evidence="14">
    <location>
        <begin position="452"/>
        <end position="469"/>
    </location>
</feature>
<evidence type="ECO:0000256" key="2">
    <source>
        <dbReference type="ARBA" id="ARBA00004776"/>
    </source>
</evidence>
<keyword evidence="6" id="KW-1003">Cell membrane</keyword>
<dbReference type="EMBL" id="FAUH01000029">
    <property type="protein sequence ID" value="CUU67519.1"/>
    <property type="molecule type" value="Genomic_DNA"/>
</dbReference>
<dbReference type="Pfam" id="PF12249">
    <property type="entry name" value="AftA_C"/>
    <property type="match status" value="1"/>
</dbReference>
<feature type="transmembrane region" description="Helical" evidence="14">
    <location>
        <begin position="240"/>
        <end position="257"/>
    </location>
</feature>
<feature type="transmembrane region" description="Helical" evidence="14">
    <location>
        <begin position="214"/>
        <end position="233"/>
    </location>
</feature>
<feature type="domain" description="Arabinofuranosyltransferase AftA N-terminal" evidence="16">
    <location>
        <begin position="47"/>
        <end position="501"/>
    </location>
</feature>
<evidence type="ECO:0000256" key="11">
    <source>
        <dbReference type="ARBA" id="ARBA00033184"/>
    </source>
</evidence>
<feature type="transmembrane region" description="Helical" evidence="14">
    <location>
        <begin position="124"/>
        <end position="147"/>
    </location>
</feature>
<organism evidence="17 18">
    <name type="scientific">Corynebacterium variabile</name>
    <dbReference type="NCBI Taxonomy" id="1727"/>
    <lineage>
        <taxon>Bacteria</taxon>
        <taxon>Bacillati</taxon>
        <taxon>Actinomycetota</taxon>
        <taxon>Actinomycetes</taxon>
        <taxon>Mycobacteriales</taxon>
        <taxon>Corynebacteriaceae</taxon>
        <taxon>Corynebacterium</taxon>
    </lineage>
</organism>
<proteinExistence type="inferred from homology"/>
<feature type="transmembrane region" description="Helical" evidence="14">
    <location>
        <begin position="312"/>
        <end position="329"/>
    </location>
</feature>
<feature type="compositionally biased region" description="Polar residues" evidence="13">
    <location>
        <begin position="1"/>
        <end position="20"/>
    </location>
</feature>
<comment type="similarity">
    <text evidence="3">Belongs to the glycosyltransferase 85 family.</text>
</comment>
<dbReference type="OrthoDB" id="4775300at2"/>
<evidence type="ECO:0000313" key="17">
    <source>
        <dbReference type="EMBL" id="CUU67519.1"/>
    </source>
</evidence>
<evidence type="ECO:0000259" key="16">
    <source>
        <dbReference type="Pfam" id="PF12250"/>
    </source>
</evidence>
<feature type="transmembrane region" description="Helical" evidence="14">
    <location>
        <begin position="82"/>
        <end position="103"/>
    </location>
</feature>
<dbReference type="AlphaFoldDB" id="A0A120N503"/>
<dbReference type="GO" id="GO:0045227">
    <property type="term" value="P:capsule polysaccharide biosynthetic process"/>
    <property type="evidence" value="ECO:0007669"/>
    <property type="project" value="UniProtKB-UniPathway"/>
</dbReference>
<name>A0A120N503_9CORY</name>
<feature type="transmembrane region" description="Helical" evidence="14">
    <location>
        <begin position="392"/>
        <end position="413"/>
    </location>
</feature>
<keyword evidence="8 14" id="KW-0812">Transmembrane</keyword>
<dbReference type="Pfam" id="PF12250">
    <property type="entry name" value="AftA_N"/>
    <property type="match status" value="1"/>
</dbReference>
<feature type="domain" description="Arabinofuranosyltransferase AftA C-terminal" evidence="15">
    <location>
        <begin position="509"/>
        <end position="691"/>
    </location>
</feature>
<keyword evidence="17" id="KW-0328">Glycosyltransferase</keyword>
<dbReference type="OMA" id="YPAGWFW"/>
<evidence type="ECO:0000256" key="5">
    <source>
        <dbReference type="ARBA" id="ARBA00020482"/>
    </source>
</evidence>
<evidence type="ECO:0000256" key="4">
    <source>
        <dbReference type="ARBA" id="ARBA00012037"/>
    </source>
</evidence>
<dbReference type="EC" id="2.4.2.46" evidence="4"/>
<evidence type="ECO:0000256" key="9">
    <source>
        <dbReference type="ARBA" id="ARBA00022989"/>
    </source>
</evidence>
<evidence type="ECO:0000256" key="1">
    <source>
        <dbReference type="ARBA" id="ARBA00004651"/>
    </source>
</evidence>